<dbReference type="GO" id="GO:0005739">
    <property type="term" value="C:mitochondrion"/>
    <property type="evidence" value="ECO:0007669"/>
    <property type="project" value="TreeGrafter"/>
</dbReference>
<name>A0A922M1M3_SPOEX</name>
<accession>A0A922M1M3</accession>
<gene>
    <name evidence="2" type="ORF">HF086_007852</name>
</gene>
<comment type="caution">
    <text evidence="2">The sequence shown here is derived from an EMBL/GenBank/DDBJ whole genome shotgun (WGS) entry which is preliminary data.</text>
</comment>
<evidence type="ECO:0000259" key="1">
    <source>
        <dbReference type="Pfam" id="PF09791"/>
    </source>
</evidence>
<dbReference type="AlphaFoldDB" id="A0A922M1M3"/>
<dbReference type="Pfam" id="PF09791">
    <property type="entry name" value="Oxidored-like"/>
    <property type="match status" value="1"/>
</dbReference>
<protein>
    <recommendedName>
        <fullName evidence="1">Oxidoreductase-like domain-containing protein</fullName>
    </recommendedName>
</protein>
<dbReference type="InterPro" id="IPR039251">
    <property type="entry name" value="OXLD1"/>
</dbReference>
<feature type="domain" description="Oxidoreductase-like" evidence="1">
    <location>
        <begin position="63"/>
        <end position="86"/>
    </location>
</feature>
<evidence type="ECO:0000313" key="2">
    <source>
        <dbReference type="EMBL" id="KAH9628647.1"/>
    </source>
</evidence>
<dbReference type="Proteomes" id="UP000814243">
    <property type="component" value="Unassembled WGS sequence"/>
</dbReference>
<dbReference type="EMBL" id="JACEFF010000902">
    <property type="protein sequence ID" value="KAH9628647.1"/>
    <property type="molecule type" value="Genomic_DNA"/>
</dbReference>
<proteinExistence type="predicted"/>
<organism evidence="2 3">
    <name type="scientific">Spodoptera exigua</name>
    <name type="common">Beet armyworm</name>
    <name type="synonym">Noctua fulgens</name>
    <dbReference type="NCBI Taxonomy" id="7107"/>
    <lineage>
        <taxon>Eukaryota</taxon>
        <taxon>Metazoa</taxon>
        <taxon>Ecdysozoa</taxon>
        <taxon>Arthropoda</taxon>
        <taxon>Hexapoda</taxon>
        <taxon>Insecta</taxon>
        <taxon>Pterygota</taxon>
        <taxon>Neoptera</taxon>
        <taxon>Endopterygota</taxon>
        <taxon>Lepidoptera</taxon>
        <taxon>Glossata</taxon>
        <taxon>Ditrysia</taxon>
        <taxon>Noctuoidea</taxon>
        <taxon>Noctuidae</taxon>
        <taxon>Amphipyrinae</taxon>
        <taxon>Spodoptera</taxon>
    </lineage>
</organism>
<dbReference type="InterPro" id="IPR019180">
    <property type="entry name" value="Oxidoreductase-like_N"/>
</dbReference>
<reference evidence="2" key="1">
    <citation type="journal article" date="2021" name="G3 (Bethesda)">
        <title>Genome and transcriptome analysis of the beet armyworm Spodoptera exigua reveals targets for pest control. .</title>
        <authorList>
            <person name="Simon S."/>
            <person name="Breeschoten T."/>
            <person name="Jansen H.J."/>
            <person name="Dirks R.P."/>
            <person name="Schranz M.E."/>
            <person name="Ros V.I.D."/>
        </authorList>
    </citation>
    <scope>NUCLEOTIDE SEQUENCE</scope>
    <source>
        <strain evidence="2">TB_SE_WUR_2020</strain>
    </source>
</reference>
<sequence length="124" mass="14022">MINISHKLYSLHAKMFKPKIFRLPVIVRSQNLLIRPCTTTSQTADDEKARELERIAKEASIDEPPTSCCQSGCANCVYIAWAEALSAKIQNVGPEVSDKILEMVQDPSMKAYLEMELRIRGLRK</sequence>
<evidence type="ECO:0000313" key="3">
    <source>
        <dbReference type="Proteomes" id="UP000814243"/>
    </source>
</evidence>
<dbReference type="PANTHER" id="PTHR21193:SF3">
    <property type="entry name" value="OXIDOREDUCTASE-LIKE DOMAIN-CONTAINING PROTEIN 1"/>
    <property type="match status" value="1"/>
</dbReference>
<dbReference type="PANTHER" id="PTHR21193">
    <property type="entry name" value="OXIDOREDUCTASE-LIKE DOMAIN-CONTAINING PROTEIN 1"/>
    <property type="match status" value="1"/>
</dbReference>